<gene>
    <name evidence="9" type="ORF">E3P90_00199</name>
</gene>
<comment type="subcellular location">
    <subcellularLocation>
        <location evidence="1">Nucleus</location>
    </subcellularLocation>
</comment>
<feature type="repeat" description="WD" evidence="6">
    <location>
        <begin position="369"/>
        <end position="405"/>
    </location>
</feature>
<evidence type="ECO:0000313" key="10">
    <source>
        <dbReference type="Proteomes" id="UP000306954"/>
    </source>
</evidence>
<dbReference type="InterPro" id="IPR051972">
    <property type="entry name" value="Glutamate-rich_WD_repeat"/>
</dbReference>
<dbReference type="PROSITE" id="PS00678">
    <property type="entry name" value="WD_REPEATS_1"/>
    <property type="match status" value="1"/>
</dbReference>
<feature type="repeat" description="WD" evidence="6">
    <location>
        <begin position="420"/>
        <end position="454"/>
    </location>
</feature>
<evidence type="ECO:0000256" key="5">
    <source>
        <dbReference type="ARBA" id="ARBA00040876"/>
    </source>
</evidence>
<dbReference type="SUPFAM" id="SSF50978">
    <property type="entry name" value="WD40 repeat-like"/>
    <property type="match status" value="1"/>
</dbReference>
<feature type="compositionally biased region" description="Acidic residues" evidence="7">
    <location>
        <begin position="37"/>
        <end position="52"/>
    </location>
</feature>
<keyword evidence="3" id="KW-0677">Repeat</keyword>
<keyword evidence="2 6" id="KW-0853">WD repeat</keyword>
<dbReference type="Pfam" id="PF00400">
    <property type="entry name" value="WD40"/>
    <property type="match status" value="3"/>
</dbReference>
<evidence type="ECO:0000256" key="3">
    <source>
        <dbReference type="ARBA" id="ARBA00022737"/>
    </source>
</evidence>
<dbReference type="Gene3D" id="2.130.10.10">
    <property type="entry name" value="YVTN repeat-like/Quinoprotein amine dehydrogenase"/>
    <property type="match status" value="1"/>
</dbReference>
<evidence type="ECO:0000313" key="9">
    <source>
        <dbReference type="EMBL" id="TIB17009.1"/>
    </source>
</evidence>
<protein>
    <recommendedName>
        <fullName evidence="5">Glutamate-rich WD repeat-containing protein 1</fullName>
    </recommendedName>
</protein>
<organism evidence="9 10">
    <name type="scientific">Wallemia ichthyophaga</name>
    <dbReference type="NCBI Taxonomy" id="245174"/>
    <lineage>
        <taxon>Eukaryota</taxon>
        <taxon>Fungi</taxon>
        <taxon>Dikarya</taxon>
        <taxon>Basidiomycota</taxon>
        <taxon>Wallemiomycotina</taxon>
        <taxon>Wallemiomycetes</taxon>
        <taxon>Wallemiales</taxon>
        <taxon>Wallemiaceae</taxon>
        <taxon>Wallemia</taxon>
    </lineage>
</organism>
<dbReference type="AlphaFoldDB" id="A0A4T0J5Y3"/>
<feature type="domain" description="Histone-binding protein RBBP4-like N-terminal" evidence="8">
    <location>
        <begin position="107"/>
        <end position="172"/>
    </location>
</feature>
<dbReference type="EMBL" id="SPOF01000002">
    <property type="protein sequence ID" value="TIB17009.1"/>
    <property type="molecule type" value="Genomic_DNA"/>
</dbReference>
<dbReference type="PANTHER" id="PTHR45903:SF1">
    <property type="entry name" value="GLUTAMATE-RICH WD REPEAT-CONTAINING PROTEIN 1"/>
    <property type="match status" value="1"/>
</dbReference>
<evidence type="ECO:0000256" key="1">
    <source>
        <dbReference type="ARBA" id="ARBA00004123"/>
    </source>
</evidence>
<comment type="caution">
    <text evidence="9">The sequence shown here is derived from an EMBL/GenBank/DDBJ whole genome shotgun (WGS) entry which is preliminary data.</text>
</comment>
<dbReference type="PANTHER" id="PTHR45903">
    <property type="entry name" value="GLUTAMATE-RICH WD REPEAT-CONTAINING PROTEIN 1"/>
    <property type="match status" value="1"/>
</dbReference>
<evidence type="ECO:0000259" key="8">
    <source>
        <dbReference type="Pfam" id="PF12265"/>
    </source>
</evidence>
<feature type="region of interest" description="Disordered" evidence="7">
    <location>
        <begin position="1"/>
        <end position="97"/>
    </location>
</feature>
<dbReference type="InterPro" id="IPR020472">
    <property type="entry name" value="WD40_PAC1"/>
</dbReference>
<dbReference type="GO" id="GO:0042254">
    <property type="term" value="P:ribosome biogenesis"/>
    <property type="evidence" value="ECO:0007669"/>
    <property type="project" value="TreeGrafter"/>
</dbReference>
<dbReference type="InterPro" id="IPR015943">
    <property type="entry name" value="WD40/YVTN_repeat-like_dom_sf"/>
</dbReference>
<dbReference type="Pfam" id="PF12265">
    <property type="entry name" value="CAF1C_H4-bd"/>
    <property type="match status" value="1"/>
</dbReference>
<dbReference type="PRINTS" id="PR00320">
    <property type="entry name" value="GPROTEINBRPT"/>
</dbReference>
<name>A0A4T0J5Y3_WALIC</name>
<accession>A0A4T0J5Y3</accession>
<proteinExistence type="predicted"/>
<keyword evidence="4" id="KW-0539">Nucleus</keyword>
<feature type="compositionally biased region" description="Basic and acidic residues" evidence="7">
    <location>
        <begin position="23"/>
        <end position="35"/>
    </location>
</feature>
<dbReference type="InterPro" id="IPR036322">
    <property type="entry name" value="WD40_repeat_dom_sf"/>
</dbReference>
<feature type="region of interest" description="Disordered" evidence="7">
    <location>
        <begin position="176"/>
        <end position="197"/>
    </location>
</feature>
<dbReference type="Proteomes" id="UP000306954">
    <property type="component" value="Unassembled WGS sequence"/>
</dbReference>
<feature type="compositionally biased region" description="Acidic residues" evidence="7">
    <location>
        <begin position="180"/>
        <end position="192"/>
    </location>
</feature>
<dbReference type="OMA" id="RHWKPNA"/>
<sequence length="514" mass="57045">MPAKRRSSPLAASAEQPQAKSRAGQERHDGSRGGEDGMGEFEDNYEDEFESDGEVHDGENEDEDGVEQMDDMEQIGGVDNGDNGQEGDTQAPSAQPYIPHQYKLKPDEILEPDNSVYEMLHTMSVPWPCLSFDLLRDGGGEERRTYPQEMYAATGTQAAGDANEVLVMRWGNLWKTQQNDDSDEEEDDETADETPTLEYKSIAHRGGINRFRVAGVEDNFVPTDPTSMPNRPYLAATWADTGKVHIFNIRPHQLALANPGYMVDKTRDNKPLYTINSHSEEGFALDWSREGASERQLLTGDCAGVIHNSTFTDSGYIPSPAPFTSHTSSVEDLQWSPSERTVFASCSADRSVRVWDTRVRTRTAVVSVLDAHSEDVNVINWNKNTEYLLASGGDEGMVKVWDLRNFKPGTSTAPQPAAQFDWHKGPITGIEWHHKEPSVLAASGADDQVTLWDLAVELDQEELASEVEQLVPPQLMFCHQGQKDIKEVHWHAQVPGCFVSTASDGFNICKTISV</sequence>
<dbReference type="GO" id="GO:0005730">
    <property type="term" value="C:nucleolus"/>
    <property type="evidence" value="ECO:0007669"/>
    <property type="project" value="TreeGrafter"/>
</dbReference>
<dbReference type="PROSITE" id="PS50082">
    <property type="entry name" value="WD_REPEATS_2"/>
    <property type="match status" value="3"/>
</dbReference>
<dbReference type="PROSITE" id="PS50294">
    <property type="entry name" value="WD_REPEATS_REGION"/>
    <property type="match status" value="3"/>
</dbReference>
<reference evidence="9 10" key="1">
    <citation type="submission" date="2019-03" db="EMBL/GenBank/DDBJ databases">
        <title>Sequencing 23 genomes of Wallemia ichthyophaga.</title>
        <authorList>
            <person name="Gostincar C."/>
        </authorList>
    </citation>
    <scope>NUCLEOTIDE SEQUENCE [LARGE SCALE GENOMIC DNA]</scope>
    <source>
        <strain evidence="9 10">EXF-8621</strain>
    </source>
</reference>
<evidence type="ECO:0000256" key="7">
    <source>
        <dbReference type="SAM" id="MobiDB-lite"/>
    </source>
</evidence>
<evidence type="ECO:0000256" key="6">
    <source>
        <dbReference type="PROSITE-ProRule" id="PRU00221"/>
    </source>
</evidence>
<dbReference type="SMART" id="SM00320">
    <property type="entry name" value="WD40"/>
    <property type="match status" value="5"/>
</dbReference>
<feature type="compositionally biased region" description="Acidic residues" evidence="7">
    <location>
        <begin position="59"/>
        <end position="73"/>
    </location>
</feature>
<dbReference type="InterPro" id="IPR001680">
    <property type="entry name" value="WD40_rpt"/>
</dbReference>
<evidence type="ECO:0000256" key="4">
    <source>
        <dbReference type="ARBA" id="ARBA00023242"/>
    </source>
</evidence>
<dbReference type="InterPro" id="IPR019775">
    <property type="entry name" value="WD40_repeat_CS"/>
</dbReference>
<evidence type="ECO:0000256" key="2">
    <source>
        <dbReference type="ARBA" id="ARBA00022574"/>
    </source>
</evidence>
<dbReference type="InterPro" id="IPR022052">
    <property type="entry name" value="Histone-bd_RBBP4-like_N"/>
</dbReference>
<feature type="repeat" description="WD" evidence="6">
    <location>
        <begin position="323"/>
        <end position="365"/>
    </location>
</feature>
<feature type="compositionally biased region" description="Polar residues" evidence="7">
    <location>
        <begin position="82"/>
        <end position="93"/>
    </location>
</feature>